<dbReference type="PROSITE" id="PS00455">
    <property type="entry name" value="AMP_BINDING"/>
    <property type="match status" value="1"/>
</dbReference>
<name>A0A0J7ZM95_STRVR</name>
<dbReference type="InterPro" id="IPR025110">
    <property type="entry name" value="AMP-bd_C"/>
</dbReference>
<gene>
    <name evidence="3" type="ORF">ACM01_05800</name>
</gene>
<dbReference type="GO" id="GO:0031177">
    <property type="term" value="F:phosphopantetheine binding"/>
    <property type="evidence" value="ECO:0007669"/>
    <property type="project" value="TreeGrafter"/>
</dbReference>
<dbReference type="Gene3D" id="3.40.50.12780">
    <property type="entry name" value="N-terminal domain of ligase-like"/>
    <property type="match status" value="1"/>
</dbReference>
<dbReference type="InterPro" id="IPR020845">
    <property type="entry name" value="AMP-binding_CS"/>
</dbReference>
<dbReference type="FunFam" id="3.40.50.980:FF:000001">
    <property type="entry name" value="Non-ribosomal peptide synthetase"/>
    <property type="match status" value="1"/>
</dbReference>
<proteinExistence type="predicted"/>
<dbReference type="GO" id="GO:0005737">
    <property type="term" value="C:cytoplasm"/>
    <property type="evidence" value="ECO:0007669"/>
    <property type="project" value="TreeGrafter"/>
</dbReference>
<sequence length="527" mass="57020">MRDAVTAAQQRSYLDEAVSLPDLFRKVAAIRGAGPALRDNGRTLSYHELDLVSDRLAAKLVRDGVRPGDRVGLLLQRSAEIPISILATLKAGAAYVPLDPTYPGERLRYLVRDAGMKLVIGDSAQITSAGLTDIRVVSPDTAGEELPPLPHIDLDGSGLAHILYTSGSTGTPKGCMITHHSVLELLRSAVSIFDVGTEDRVTLFHPYIFDLSVSEFWLSMAAGATSVVVPLRMAQSASDLLALLHREAVTVISQVPTSLRALAYAYEEADRPQLALRYVVVGGETVELNVISAFLKAYQGTPPRVVNVYGPTEATCYATCQVLTQADLDGPVRSPIGKALPHLLVEVRGEGMEPLPDGEVGELVIAGPAVAVGYLGRPELTAERFVVLDTPTGPLRYYRTGDLARRLPDGSFEYLGRNDQQVKVRGVRVELGEVEAFLRAHELVRDAAATVVTTAAGAQFLVACMVLADQAPEKPEALLRQHMLDSVPPFMVPDRYQFVPELPLTGSGKVDRRAVQEMATPRRTRRP</sequence>
<dbReference type="RefSeq" id="WP_048579974.1">
    <property type="nucleotide sequence ID" value="NZ_LFNT01000004.1"/>
</dbReference>
<dbReference type="Proteomes" id="UP000037432">
    <property type="component" value="Unassembled WGS sequence"/>
</dbReference>
<dbReference type="AlphaFoldDB" id="A0A0J7ZM95"/>
<feature type="domain" description="AMP-dependent synthetase/ligase" evidence="1">
    <location>
        <begin position="26"/>
        <end position="375"/>
    </location>
</feature>
<evidence type="ECO:0000259" key="1">
    <source>
        <dbReference type="Pfam" id="PF00501"/>
    </source>
</evidence>
<dbReference type="Gene3D" id="3.30.300.30">
    <property type="match status" value="1"/>
</dbReference>
<dbReference type="InterPro" id="IPR045851">
    <property type="entry name" value="AMP-bd_C_sf"/>
</dbReference>
<dbReference type="GO" id="GO:0043041">
    <property type="term" value="P:amino acid activation for nonribosomal peptide biosynthetic process"/>
    <property type="evidence" value="ECO:0007669"/>
    <property type="project" value="TreeGrafter"/>
</dbReference>
<dbReference type="EMBL" id="LFNT01000004">
    <property type="protein sequence ID" value="KMS76223.1"/>
    <property type="molecule type" value="Genomic_DNA"/>
</dbReference>
<dbReference type="NCBIfam" id="TIGR01733">
    <property type="entry name" value="AA-adenyl-dom"/>
    <property type="match status" value="1"/>
</dbReference>
<reference evidence="3 4" key="1">
    <citation type="submission" date="2015-06" db="EMBL/GenBank/DDBJ databases">
        <authorList>
            <person name="Ju K.-S."/>
            <person name="Doroghazi J.R."/>
            <person name="Metcalf W.W."/>
        </authorList>
    </citation>
    <scope>NUCLEOTIDE SEQUENCE [LARGE SCALE GENOMIC DNA]</scope>
    <source>
        <strain evidence="3 4">NRRL 3414</strain>
    </source>
</reference>
<dbReference type="PANTHER" id="PTHR45527">
    <property type="entry name" value="NONRIBOSOMAL PEPTIDE SYNTHETASE"/>
    <property type="match status" value="1"/>
</dbReference>
<dbReference type="InterPro" id="IPR000873">
    <property type="entry name" value="AMP-dep_synth/lig_dom"/>
</dbReference>
<dbReference type="CDD" id="cd05930">
    <property type="entry name" value="A_NRPS"/>
    <property type="match status" value="1"/>
</dbReference>
<dbReference type="Pfam" id="PF00501">
    <property type="entry name" value="AMP-binding"/>
    <property type="match status" value="1"/>
</dbReference>
<dbReference type="GO" id="GO:0044550">
    <property type="term" value="P:secondary metabolite biosynthetic process"/>
    <property type="evidence" value="ECO:0007669"/>
    <property type="project" value="TreeGrafter"/>
</dbReference>
<evidence type="ECO:0000259" key="2">
    <source>
        <dbReference type="Pfam" id="PF13193"/>
    </source>
</evidence>
<dbReference type="PANTHER" id="PTHR45527:SF1">
    <property type="entry name" value="FATTY ACID SYNTHASE"/>
    <property type="match status" value="1"/>
</dbReference>
<dbReference type="Pfam" id="PF13193">
    <property type="entry name" value="AMP-binding_C"/>
    <property type="match status" value="1"/>
</dbReference>
<dbReference type="PATRIC" id="fig|1938.3.peg.1609"/>
<comment type="caution">
    <text evidence="3">The sequence shown here is derived from an EMBL/GenBank/DDBJ whole genome shotgun (WGS) entry which is preliminary data.</text>
</comment>
<organism evidence="3 4">
    <name type="scientific">Streptomyces viridochromogenes</name>
    <dbReference type="NCBI Taxonomy" id="1938"/>
    <lineage>
        <taxon>Bacteria</taxon>
        <taxon>Bacillati</taxon>
        <taxon>Actinomycetota</taxon>
        <taxon>Actinomycetes</taxon>
        <taxon>Kitasatosporales</taxon>
        <taxon>Streptomycetaceae</taxon>
        <taxon>Streptomyces</taxon>
    </lineage>
</organism>
<accession>A0A0J7ZM95</accession>
<evidence type="ECO:0000313" key="4">
    <source>
        <dbReference type="Proteomes" id="UP000037432"/>
    </source>
</evidence>
<evidence type="ECO:0000313" key="3">
    <source>
        <dbReference type="EMBL" id="KMS76223.1"/>
    </source>
</evidence>
<dbReference type="InterPro" id="IPR042099">
    <property type="entry name" value="ANL_N_sf"/>
</dbReference>
<protein>
    <submittedName>
        <fullName evidence="3">Thioester reductase</fullName>
    </submittedName>
</protein>
<feature type="domain" description="AMP-binding enzyme C-terminal" evidence="2">
    <location>
        <begin position="433"/>
        <end position="509"/>
    </location>
</feature>
<dbReference type="SUPFAM" id="SSF56801">
    <property type="entry name" value="Acetyl-CoA synthetase-like"/>
    <property type="match status" value="1"/>
</dbReference>
<dbReference type="InterPro" id="IPR010071">
    <property type="entry name" value="AA_adenyl_dom"/>
</dbReference>
<dbReference type="OrthoDB" id="2472181at2"/>